<sequence>MEEGGEVYPEVTHLIVLLIGRPVIYNVRARPNLVESTSGSRDLQMLSSPVHNGMPVQAILLVFGMLLSSAINTFYEPPQECEKIQCSPELCAVSFTRLVYQEIGWFDDPFNSRLMRGFSANAKEMYEQASTIVSDASSVFMLYLSRWSSLCTEWDSRSWASLPESIASMNYIDEGSDDKLYDVHRADRPGHCQQPCICRFQADEADREIVHTIISSNNKVFLDSSDLLLGQHETFLSCMSWLMAVFSMEEEYF</sequence>
<comment type="similarity">
    <text evidence="2 4">Belongs to the prohibitin family.</text>
</comment>
<dbReference type="EMBL" id="JAUUTY010000004">
    <property type="protein sequence ID" value="KAK1642465.1"/>
    <property type="molecule type" value="Genomic_DNA"/>
</dbReference>
<dbReference type="GO" id="GO:0005743">
    <property type="term" value="C:mitochondrial inner membrane"/>
    <property type="evidence" value="ECO:0007669"/>
    <property type="project" value="UniProtKB-SubCell"/>
</dbReference>
<keyword evidence="3" id="KW-0472">Membrane</keyword>
<protein>
    <recommendedName>
        <fullName evidence="4">Prohibitin</fullName>
    </recommendedName>
</protein>
<reference evidence="5" key="1">
    <citation type="submission" date="2023-07" db="EMBL/GenBank/DDBJ databases">
        <title>A chromosome-level genome assembly of Lolium multiflorum.</title>
        <authorList>
            <person name="Chen Y."/>
            <person name="Copetti D."/>
            <person name="Kolliker R."/>
            <person name="Studer B."/>
        </authorList>
    </citation>
    <scope>NUCLEOTIDE SEQUENCE</scope>
    <source>
        <strain evidence="5">02402/16</strain>
        <tissue evidence="5">Leaf</tissue>
    </source>
</reference>
<proteinExistence type="inferred from homology"/>
<dbReference type="AlphaFoldDB" id="A0AAD8S0X7"/>
<evidence type="ECO:0000256" key="2">
    <source>
        <dbReference type="ARBA" id="ARBA00009658"/>
    </source>
</evidence>
<dbReference type="Proteomes" id="UP001231189">
    <property type="component" value="Unassembled WGS sequence"/>
</dbReference>
<accession>A0AAD8S0X7</accession>
<evidence type="ECO:0000313" key="5">
    <source>
        <dbReference type="EMBL" id="KAK1642465.1"/>
    </source>
</evidence>
<evidence type="ECO:0000313" key="6">
    <source>
        <dbReference type="Proteomes" id="UP001231189"/>
    </source>
</evidence>
<name>A0AAD8S0X7_LOLMU</name>
<keyword evidence="4" id="KW-0496">Mitochondrion</keyword>
<dbReference type="PANTHER" id="PTHR23222:SF1">
    <property type="entry name" value="PROHIBITIN-2"/>
    <property type="match status" value="1"/>
</dbReference>
<comment type="subcellular location">
    <subcellularLocation>
        <location evidence="1">Membrane</location>
    </subcellularLocation>
    <subcellularLocation>
        <location evidence="4">Mitochondrion inner membrane</location>
    </subcellularLocation>
</comment>
<dbReference type="InterPro" id="IPR000163">
    <property type="entry name" value="Prohibitin"/>
</dbReference>
<dbReference type="GO" id="GO:0007005">
    <property type="term" value="P:mitochondrion organization"/>
    <property type="evidence" value="ECO:0007669"/>
    <property type="project" value="TreeGrafter"/>
</dbReference>
<keyword evidence="4" id="KW-0999">Mitochondrion inner membrane</keyword>
<evidence type="ECO:0000256" key="4">
    <source>
        <dbReference type="RuleBase" id="RU366048"/>
    </source>
</evidence>
<evidence type="ECO:0000256" key="3">
    <source>
        <dbReference type="ARBA" id="ARBA00023136"/>
    </source>
</evidence>
<evidence type="ECO:0000256" key="1">
    <source>
        <dbReference type="ARBA" id="ARBA00004370"/>
    </source>
</evidence>
<gene>
    <name evidence="5" type="ORF">QYE76_060270</name>
</gene>
<keyword evidence="6" id="KW-1185">Reference proteome</keyword>
<dbReference type="PANTHER" id="PTHR23222">
    <property type="entry name" value="PROHIBITIN"/>
    <property type="match status" value="1"/>
</dbReference>
<organism evidence="5 6">
    <name type="scientific">Lolium multiflorum</name>
    <name type="common">Italian ryegrass</name>
    <name type="synonym">Lolium perenne subsp. multiflorum</name>
    <dbReference type="NCBI Taxonomy" id="4521"/>
    <lineage>
        <taxon>Eukaryota</taxon>
        <taxon>Viridiplantae</taxon>
        <taxon>Streptophyta</taxon>
        <taxon>Embryophyta</taxon>
        <taxon>Tracheophyta</taxon>
        <taxon>Spermatophyta</taxon>
        <taxon>Magnoliopsida</taxon>
        <taxon>Liliopsida</taxon>
        <taxon>Poales</taxon>
        <taxon>Poaceae</taxon>
        <taxon>BOP clade</taxon>
        <taxon>Pooideae</taxon>
        <taxon>Poodae</taxon>
        <taxon>Poeae</taxon>
        <taxon>Poeae Chloroplast Group 2 (Poeae type)</taxon>
        <taxon>Loliodinae</taxon>
        <taxon>Loliinae</taxon>
        <taxon>Lolium</taxon>
    </lineage>
</organism>
<comment type="caution">
    <text evidence="5">The sequence shown here is derived from an EMBL/GenBank/DDBJ whole genome shotgun (WGS) entry which is preliminary data.</text>
</comment>